<gene>
    <name evidence="2" type="ORF">CHLRE_11g474900v5</name>
</gene>
<evidence type="ECO:0000313" key="3">
    <source>
        <dbReference type="Proteomes" id="UP000006906"/>
    </source>
</evidence>
<dbReference type="KEGG" id="cre:CHLRE_11g474900v5"/>
<dbReference type="GeneID" id="66055308"/>
<dbReference type="EMBL" id="CM008972">
    <property type="protein sequence ID" value="PNW76758.1"/>
    <property type="molecule type" value="Genomic_DNA"/>
</dbReference>
<dbReference type="InParanoid" id="A0A2K3D8A3"/>
<protein>
    <submittedName>
        <fullName evidence="2">Uncharacterized protein</fullName>
    </submittedName>
</protein>
<accession>A0A2K3D8A3</accession>
<evidence type="ECO:0000256" key="1">
    <source>
        <dbReference type="SAM" id="MobiDB-lite"/>
    </source>
</evidence>
<dbReference type="OrthoDB" id="547289at2759"/>
<reference evidence="2 3" key="1">
    <citation type="journal article" date="2007" name="Science">
        <title>The Chlamydomonas genome reveals the evolution of key animal and plant functions.</title>
        <authorList>
            <person name="Merchant S.S."/>
            <person name="Prochnik S.E."/>
            <person name="Vallon O."/>
            <person name="Harris E.H."/>
            <person name="Karpowicz S.J."/>
            <person name="Witman G.B."/>
            <person name="Terry A."/>
            <person name="Salamov A."/>
            <person name="Fritz-Laylin L.K."/>
            <person name="Marechal-Drouard L."/>
            <person name="Marshall W.F."/>
            <person name="Qu L.H."/>
            <person name="Nelson D.R."/>
            <person name="Sanderfoot A.A."/>
            <person name="Spalding M.H."/>
            <person name="Kapitonov V.V."/>
            <person name="Ren Q."/>
            <person name="Ferris P."/>
            <person name="Lindquist E."/>
            <person name="Shapiro H."/>
            <person name="Lucas S.M."/>
            <person name="Grimwood J."/>
            <person name="Schmutz J."/>
            <person name="Cardol P."/>
            <person name="Cerutti H."/>
            <person name="Chanfreau G."/>
            <person name="Chen C.L."/>
            <person name="Cognat V."/>
            <person name="Croft M.T."/>
            <person name="Dent R."/>
            <person name="Dutcher S."/>
            <person name="Fernandez E."/>
            <person name="Fukuzawa H."/>
            <person name="Gonzalez-Ballester D."/>
            <person name="Gonzalez-Halphen D."/>
            <person name="Hallmann A."/>
            <person name="Hanikenne M."/>
            <person name="Hippler M."/>
            <person name="Inwood W."/>
            <person name="Jabbari K."/>
            <person name="Kalanon M."/>
            <person name="Kuras R."/>
            <person name="Lefebvre P.A."/>
            <person name="Lemaire S.D."/>
            <person name="Lobanov A.V."/>
            <person name="Lohr M."/>
            <person name="Manuell A."/>
            <person name="Meier I."/>
            <person name="Mets L."/>
            <person name="Mittag M."/>
            <person name="Mittelmeier T."/>
            <person name="Moroney J.V."/>
            <person name="Moseley J."/>
            <person name="Napoli C."/>
            <person name="Nedelcu A.M."/>
            <person name="Niyogi K."/>
            <person name="Novoselov S.V."/>
            <person name="Paulsen I.T."/>
            <person name="Pazour G."/>
            <person name="Purton S."/>
            <person name="Ral J.P."/>
            <person name="Riano-Pachon D.M."/>
            <person name="Riekhof W."/>
            <person name="Rymarquis L."/>
            <person name="Schroda M."/>
            <person name="Stern D."/>
            <person name="Umen J."/>
            <person name="Willows R."/>
            <person name="Wilson N."/>
            <person name="Zimmer S.L."/>
            <person name="Allmer J."/>
            <person name="Balk J."/>
            <person name="Bisova K."/>
            <person name="Chen C.J."/>
            <person name="Elias M."/>
            <person name="Gendler K."/>
            <person name="Hauser C."/>
            <person name="Lamb M.R."/>
            <person name="Ledford H."/>
            <person name="Long J.C."/>
            <person name="Minagawa J."/>
            <person name="Page M.D."/>
            <person name="Pan J."/>
            <person name="Pootakham W."/>
            <person name="Roje S."/>
            <person name="Rose A."/>
            <person name="Stahlberg E."/>
            <person name="Terauchi A.M."/>
            <person name="Yang P."/>
            <person name="Ball S."/>
            <person name="Bowler C."/>
            <person name="Dieckmann C.L."/>
            <person name="Gladyshev V.N."/>
            <person name="Green P."/>
            <person name="Jorgensen R."/>
            <person name="Mayfield S."/>
            <person name="Mueller-Roeber B."/>
            <person name="Rajamani S."/>
            <person name="Sayre R.T."/>
            <person name="Brokstein P."/>
            <person name="Dubchak I."/>
            <person name="Goodstein D."/>
            <person name="Hornick L."/>
            <person name="Huang Y.W."/>
            <person name="Jhaveri J."/>
            <person name="Luo Y."/>
            <person name="Martinez D."/>
            <person name="Ngau W.C."/>
            <person name="Otillar B."/>
            <person name="Poliakov A."/>
            <person name="Porter A."/>
            <person name="Szajkowski L."/>
            <person name="Werner G."/>
            <person name="Zhou K."/>
            <person name="Grigoriev I.V."/>
            <person name="Rokhsar D.S."/>
            <person name="Grossman A.R."/>
        </authorList>
    </citation>
    <scope>NUCLEOTIDE SEQUENCE [LARGE SCALE GENOMIC DNA]</scope>
    <source>
        <strain evidence="3">CC-503</strain>
    </source>
</reference>
<evidence type="ECO:0000313" key="2">
    <source>
        <dbReference type="EMBL" id="PNW76758.1"/>
    </source>
</evidence>
<dbReference type="Gramene" id="PNW76758">
    <property type="protein sequence ID" value="PNW76758"/>
    <property type="gene ID" value="CHLRE_11g474900v5"/>
</dbReference>
<feature type="region of interest" description="Disordered" evidence="1">
    <location>
        <begin position="1"/>
        <end position="40"/>
    </location>
</feature>
<keyword evidence="3" id="KW-1185">Reference proteome</keyword>
<dbReference type="RefSeq" id="XP_042919614.1">
    <property type="nucleotide sequence ID" value="XM_043067609.1"/>
</dbReference>
<organism evidence="2 3">
    <name type="scientific">Chlamydomonas reinhardtii</name>
    <name type="common">Chlamydomonas smithii</name>
    <dbReference type="NCBI Taxonomy" id="3055"/>
    <lineage>
        <taxon>Eukaryota</taxon>
        <taxon>Viridiplantae</taxon>
        <taxon>Chlorophyta</taxon>
        <taxon>core chlorophytes</taxon>
        <taxon>Chlorophyceae</taxon>
        <taxon>CS clade</taxon>
        <taxon>Chlamydomonadales</taxon>
        <taxon>Chlamydomonadaceae</taxon>
        <taxon>Chlamydomonas</taxon>
    </lineage>
</organism>
<feature type="compositionally biased region" description="Polar residues" evidence="1">
    <location>
        <begin position="16"/>
        <end position="28"/>
    </location>
</feature>
<sequence>MSGSEPDVEEAGKVVTESQAKRQASVSSKDGAVKPNAIAKHPATITEKQIEMGAFKRFISGPYFDVIPSQYEHVTTSRAHKARLQLKAETLPAPGTEAHGDGCGDEKPHDAKLDAQLKALEEEDYLGRLKRIVTTKADTDGVYGLTYEELVPLPFDVPKWHAYILDIALTVYLVAQATVVMFIA</sequence>
<dbReference type="AlphaFoldDB" id="A0A2K3D8A3"/>
<name>A0A2K3D8A3_CHLRE</name>
<dbReference type="Proteomes" id="UP000006906">
    <property type="component" value="Chromosome 11"/>
</dbReference>
<proteinExistence type="predicted"/>